<evidence type="ECO:0008006" key="3">
    <source>
        <dbReference type="Google" id="ProtNLM"/>
    </source>
</evidence>
<dbReference type="Gene3D" id="2.40.160.20">
    <property type="match status" value="1"/>
</dbReference>
<dbReference type="AlphaFoldDB" id="A0A1D8D8E0"/>
<dbReference type="KEGG" id="clz:BIU88_07065"/>
<name>A0A1D8D8E0_CHLLM</name>
<sequence length="288" mass="32428">MAKTGGFHVSGTESSGRRAIIFLFLLGCSLMFPAALLADEARPGIDGDRYRWHLNAGVQLAHQNPDFTYDSVKESDFSVQNSNPDRALTDFSFVSLQRDLTDVSNIELSYRRDGVDGKVHGSKRMHFLFFYLPVSFTEPLEMELRRLKLQYSRVLWQPGQFALGASVAVQAMQITMDATMPNLFRSMGVDDHFDYLVVSPLVGGFAEYQTKGPLKYRVSSEWVSAPLGDVRGKLIGVNAGVDYRLTDRLSLGLGYRFSDLNIRLHQKRYDLKGSYEVHGCEMHAGFDF</sequence>
<evidence type="ECO:0000313" key="1">
    <source>
        <dbReference type="EMBL" id="AOS83929.1"/>
    </source>
</evidence>
<evidence type="ECO:0000313" key="2">
    <source>
        <dbReference type="Proteomes" id="UP000095185"/>
    </source>
</evidence>
<protein>
    <recommendedName>
        <fullName evidence="3">Outer membrane protein beta-barrel domain-containing protein</fullName>
    </recommendedName>
</protein>
<dbReference type="RefSeq" id="WP_069809950.1">
    <property type="nucleotide sequence ID" value="NZ_CP017305.1"/>
</dbReference>
<dbReference type="SUPFAM" id="SSF56935">
    <property type="entry name" value="Porins"/>
    <property type="match status" value="1"/>
</dbReference>
<proteinExistence type="predicted"/>
<accession>A0A1D8D8E0</accession>
<keyword evidence="2" id="KW-1185">Reference proteome</keyword>
<reference evidence="1" key="1">
    <citation type="submission" date="2016-09" db="EMBL/GenBank/DDBJ databases">
        <title>Genome sequence of Chlorobaculum limnaeum.</title>
        <authorList>
            <person name="Liu Z."/>
            <person name="Tank M."/>
            <person name="Bryant D.A."/>
        </authorList>
    </citation>
    <scope>NUCLEOTIDE SEQUENCE [LARGE SCALE GENOMIC DNA]</scope>
    <source>
        <strain evidence="1">DSM 1677</strain>
    </source>
</reference>
<organism evidence="1 2">
    <name type="scientific">Chlorobaculum limnaeum</name>
    <dbReference type="NCBI Taxonomy" id="274537"/>
    <lineage>
        <taxon>Bacteria</taxon>
        <taxon>Pseudomonadati</taxon>
        <taxon>Chlorobiota</taxon>
        <taxon>Chlorobiia</taxon>
        <taxon>Chlorobiales</taxon>
        <taxon>Chlorobiaceae</taxon>
        <taxon>Chlorobaculum</taxon>
    </lineage>
</organism>
<dbReference type="EMBL" id="CP017305">
    <property type="protein sequence ID" value="AOS83929.1"/>
    <property type="molecule type" value="Genomic_DNA"/>
</dbReference>
<dbReference type="Proteomes" id="UP000095185">
    <property type="component" value="Chromosome"/>
</dbReference>
<gene>
    <name evidence="1" type="ORF">BIU88_07065</name>
</gene>